<dbReference type="OrthoDB" id="9808437at2"/>
<dbReference type="InterPro" id="IPR010852">
    <property type="entry name" value="ABATE"/>
</dbReference>
<dbReference type="InterPro" id="IPR021005">
    <property type="entry name" value="Znf_CGNR"/>
</dbReference>
<evidence type="ECO:0000313" key="2">
    <source>
        <dbReference type="EMBL" id="PRZ42120.1"/>
    </source>
</evidence>
<dbReference type="PANTHER" id="PTHR35525:SF3">
    <property type="entry name" value="BLL6575 PROTEIN"/>
    <property type="match status" value="1"/>
</dbReference>
<accession>A0A2T1A0I9</accession>
<dbReference type="AlphaFoldDB" id="A0A2T1A0I9"/>
<gene>
    <name evidence="2" type="ORF">CLV89_1375</name>
</gene>
<evidence type="ECO:0000313" key="3">
    <source>
        <dbReference type="Proteomes" id="UP000237718"/>
    </source>
</evidence>
<dbReference type="Proteomes" id="UP000237718">
    <property type="component" value="Unassembled WGS sequence"/>
</dbReference>
<dbReference type="Pfam" id="PF07336">
    <property type="entry name" value="ABATE"/>
    <property type="match status" value="1"/>
</dbReference>
<name>A0A2T1A0I9_TRISK</name>
<protein>
    <submittedName>
        <fullName evidence="2">Putative RNA-binding Zn ribbon-like protein</fullName>
    </submittedName>
</protein>
<comment type="caution">
    <text evidence="2">The sequence shown here is derived from an EMBL/GenBank/DDBJ whole genome shotgun (WGS) entry which is preliminary data.</text>
</comment>
<proteinExistence type="predicted"/>
<sequence>MGMLHQTVWIEDDLIGGHPVLDFLNTAGGRTKLRDVERLTDFPTFLEWAVVADVLSEQEARDLLAREQNDADAAQAVLADTRRFREALHALLMAEQADLEWPEPERTQVIDAIRQALRNAHLESDGDTYRWATSPQQSDLELPKVRIVLLLEALLRSDDLARMRNCERCSWLFIDRGRGRARRWCSMAACGSRAKSAKYYRRKTTKSK</sequence>
<dbReference type="Pfam" id="PF11706">
    <property type="entry name" value="zf-CGNR"/>
    <property type="match status" value="1"/>
</dbReference>
<dbReference type="PANTHER" id="PTHR35525">
    <property type="entry name" value="BLL6575 PROTEIN"/>
    <property type="match status" value="1"/>
</dbReference>
<evidence type="ECO:0000259" key="1">
    <source>
        <dbReference type="Pfam" id="PF11706"/>
    </source>
</evidence>
<organism evidence="2 3">
    <name type="scientific">Tritonibacter scottomollicae</name>
    <name type="common">Epibacterium scottomollicae</name>
    <dbReference type="NCBI Taxonomy" id="483013"/>
    <lineage>
        <taxon>Bacteria</taxon>
        <taxon>Pseudomonadati</taxon>
        <taxon>Pseudomonadota</taxon>
        <taxon>Alphaproteobacteria</taxon>
        <taxon>Rhodobacterales</taxon>
        <taxon>Paracoccaceae</taxon>
        <taxon>Tritonibacter</taxon>
    </lineage>
</organism>
<dbReference type="InterPro" id="IPR023286">
    <property type="entry name" value="ABATE_dom_sf"/>
</dbReference>
<reference evidence="2 3" key="1">
    <citation type="submission" date="2018-03" db="EMBL/GenBank/DDBJ databases">
        <title>Genomic Encyclopedia of Archaeal and Bacterial Type Strains, Phase II (KMG-II): from individual species to whole genera.</title>
        <authorList>
            <person name="Goeker M."/>
        </authorList>
    </citation>
    <scope>NUCLEOTIDE SEQUENCE [LARGE SCALE GENOMIC DNA]</scope>
    <source>
        <strain evidence="2 3">DSM 25328</strain>
    </source>
</reference>
<feature type="domain" description="Zinc finger CGNR" evidence="1">
    <location>
        <begin position="162"/>
        <end position="203"/>
    </location>
</feature>
<dbReference type="SUPFAM" id="SSF160904">
    <property type="entry name" value="Jann2411-like"/>
    <property type="match status" value="1"/>
</dbReference>
<dbReference type="EMBL" id="PVUF01000037">
    <property type="protein sequence ID" value="PRZ42120.1"/>
    <property type="molecule type" value="Genomic_DNA"/>
</dbReference>
<dbReference type="Gene3D" id="1.10.3300.10">
    <property type="entry name" value="Jann2411-like domain"/>
    <property type="match status" value="1"/>
</dbReference>